<sequence>MKSTIACTVLLLGTALAQYDGQIKVVDDSCPKFTAGEKGKIVQWNEPSGNICADISDICPEGKCFVALQAGGTGVNTGMPDKMGACPGNDCSADCQTWDLEKGSSDFRVDCAEFTGQHYLYLGY</sequence>
<evidence type="ECO:0000313" key="3">
    <source>
        <dbReference type="Proteomes" id="UP000266152"/>
    </source>
</evidence>
<keyword evidence="2" id="KW-0813">Transport</keyword>
<evidence type="ECO:0000256" key="1">
    <source>
        <dbReference type="SAM" id="SignalP"/>
    </source>
</evidence>
<protein>
    <submittedName>
        <fullName evidence="2">High-affinity glucose transporter</fullName>
    </submittedName>
</protein>
<evidence type="ECO:0000313" key="2">
    <source>
        <dbReference type="EMBL" id="RGP70091.1"/>
    </source>
</evidence>
<keyword evidence="1" id="KW-0732">Signal</keyword>
<feature type="chain" id="PRO_5017288761" evidence="1">
    <location>
        <begin position="18"/>
        <end position="124"/>
    </location>
</feature>
<dbReference type="AlphaFoldDB" id="A0A395SCF6"/>
<dbReference type="Proteomes" id="UP000266152">
    <property type="component" value="Unassembled WGS sequence"/>
</dbReference>
<name>A0A395SCF6_FUSSP</name>
<organism evidence="2 3">
    <name type="scientific">Fusarium sporotrichioides</name>
    <dbReference type="NCBI Taxonomy" id="5514"/>
    <lineage>
        <taxon>Eukaryota</taxon>
        <taxon>Fungi</taxon>
        <taxon>Dikarya</taxon>
        <taxon>Ascomycota</taxon>
        <taxon>Pezizomycotina</taxon>
        <taxon>Sordariomycetes</taxon>
        <taxon>Hypocreomycetidae</taxon>
        <taxon>Hypocreales</taxon>
        <taxon>Nectriaceae</taxon>
        <taxon>Fusarium</taxon>
    </lineage>
</organism>
<comment type="caution">
    <text evidence="2">The sequence shown here is derived from an EMBL/GenBank/DDBJ whole genome shotgun (WGS) entry which is preliminary data.</text>
</comment>
<gene>
    <name evidence="2" type="ORF">FSPOR_4203</name>
</gene>
<accession>A0A395SCF6</accession>
<proteinExistence type="predicted"/>
<reference evidence="2 3" key="1">
    <citation type="journal article" date="2018" name="PLoS Pathog.">
        <title>Evolution of structural diversity of trichothecenes, a family of toxins produced by plant pathogenic and entomopathogenic fungi.</title>
        <authorList>
            <person name="Proctor R.H."/>
            <person name="McCormick S.P."/>
            <person name="Kim H.S."/>
            <person name="Cardoza R.E."/>
            <person name="Stanley A.M."/>
            <person name="Lindo L."/>
            <person name="Kelly A."/>
            <person name="Brown D.W."/>
            <person name="Lee T."/>
            <person name="Vaughan M.M."/>
            <person name="Alexander N.J."/>
            <person name="Busman M."/>
            <person name="Gutierrez S."/>
        </authorList>
    </citation>
    <scope>NUCLEOTIDE SEQUENCE [LARGE SCALE GENOMIC DNA]</scope>
    <source>
        <strain evidence="2 3">NRRL 3299</strain>
    </source>
</reference>
<dbReference type="EMBL" id="PXOF01000054">
    <property type="protein sequence ID" value="RGP70091.1"/>
    <property type="molecule type" value="Genomic_DNA"/>
</dbReference>
<keyword evidence="2" id="KW-0762">Sugar transport</keyword>
<feature type="signal peptide" evidence="1">
    <location>
        <begin position="1"/>
        <end position="17"/>
    </location>
</feature>
<keyword evidence="3" id="KW-1185">Reference proteome</keyword>